<evidence type="ECO:0008006" key="9">
    <source>
        <dbReference type="Google" id="ProtNLM"/>
    </source>
</evidence>
<keyword evidence="4" id="KW-0560">Oxidoreductase</keyword>
<proteinExistence type="predicted"/>
<dbReference type="PANTHER" id="PTHR43872">
    <property type="entry name" value="MONOOXYGENASE, PUTATIVE (AFU_ORTHOLOGUE AFUA_8G02570)-RELATED"/>
    <property type="match status" value="1"/>
</dbReference>
<evidence type="ECO:0000313" key="8">
    <source>
        <dbReference type="Proteomes" id="UP001562357"/>
    </source>
</evidence>
<dbReference type="Gene3D" id="3.50.50.60">
    <property type="entry name" value="FAD/NAD(P)-binding domain"/>
    <property type="match status" value="2"/>
</dbReference>
<dbReference type="PRINTS" id="PR00411">
    <property type="entry name" value="PNDRDTASEI"/>
</dbReference>
<dbReference type="InterPro" id="IPR036188">
    <property type="entry name" value="FAD/NAD-bd_sf"/>
</dbReference>
<reference evidence="8" key="1">
    <citation type="submission" date="2024-06" db="EMBL/GenBank/DDBJ databases">
        <title>Draft Genome Sequences of Epichloe bromicola Strains Isolated from Elymus ciliaris.</title>
        <authorList>
            <consortium name="Epichloe bromicola genome sequencing consortium"/>
            <person name="Miura A."/>
            <person name="Imano S."/>
            <person name="Ashida A."/>
            <person name="Sato I."/>
            <person name="Chiba S."/>
            <person name="Tanaka A."/>
            <person name="Camagna M."/>
            <person name="Takemoto D."/>
        </authorList>
    </citation>
    <scope>NUCLEOTIDE SEQUENCE [LARGE SCALE GENOMIC DNA]</scope>
    <source>
        <strain evidence="8">DP</strain>
    </source>
</reference>
<keyword evidence="8" id="KW-1185">Reference proteome</keyword>
<dbReference type="InterPro" id="IPR020946">
    <property type="entry name" value="Flavin_mOase-like"/>
</dbReference>
<keyword evidence="2" id="KW-0285">Flavoprotein</keyword>
<evidence type="ECO:0000313" key="7">
    <source>
        <dbReference type="EMBL" id="GAB0136278.1"/>
    </source>
</evidence>
<comment type="cofactor">
    <cofactor evidence="1">
        <name>FAD</name>
        <dbReference type="ChEBI" id="CHEBI:57692"/>
    </cofactor>
</comment>
<dbReference type="Pfam" id="PF00743">
    <property type="entry name" value="FMO-like"/>
    <property type="match status" value="1"/>
</dbReference>
<name>A0ABQ0CS53_9HYPO</name>
<evidence type="ECO:0000256" key="6">
    <source>
        <dbReference type="SAM" id="Phobius"/>
    </source>
</evidence>
<dbReference type="EMBL" id="BAAFGZ010000182">
    <property type="protein sequence ID" value="GAB0136278.1"/>
    <property type="molecule type" value="Genomic_DNA"/>
</dbReference>
<keyword evidence="5" id="KW-0503">Monooxygenase</keyword>
<dbReference type="SUPFAM" id="SSF51905">
    <property type="entry name" value="FAD/NAD(P)-binding domain"/>
    <property type="match status" value="2"/>
</dbReference>
<evidence type="ECO:0000256" key="4">
    <source>
        <dbReference type="ARBA" id="ARBA00023002"/>
    </source>
</evidence>
<keyword evidence="6" id="KW-0812">Transmembrane</keyword>
<evidence type="ECO:0000256" key="1">
    <source>
        <dbReference type="ARBA" id="ARBA00001974"/>
    </source>
</evidence>
<feature type="transmembrane region" description="Helical" evidence="6">
    <location>
        <begin position="256"/>
        <end position="278"/>
    </location>
</feature>
<accession>A0ABQ0CS53</accession>
<dbReference type="PANTHER" id="PTHR43872:SF1">
    <property type="entry name" value="MONOOXYGENASE, PUTATIVE (AFU_ORTHOLOGUE AFUA_8G02570)-RELATED"/>
    <property type="match status" value="1"/>
</dbReference>
<comment type="caution">
    <text evidence="7">The sequence shown here is derived from an EMBL/GenBank/DDBJ whole genome shotgun (WGS) entry which is preliminary data.</text>
</comment>
<dbReference type="InterPro" id="IPR051820">
    <property type="entry name" value="FAD-binding_MO"/>
</dbReference>
<evidence type="ECO:0000256" key="2">
    <source>
        <dbReference type="ARBA" id="ARBA00022630"/>
    </source>
</evidence>
<dbReference type="Proteomes" id="UP001562357">
    <property type="component" value="Unassembled WGS sequence"/>
</dbReference>
<sequence length="513" mass="56682">MASSPDYDVVIVGAGISGINAAYRIQEAFPGFKYCILEARDSIGGTWDLFKYPGIRSDSDLFSFGFEWYPWNHNNPIASGPSILAYLKEASSKFGIDANIRFRHTLKHASWSSEDQRWTLRVDDSNTIGNNETTDGSDGGNHRSVSARYVIFGTGYYNYNTPLQANIPGLDTFRGQIIHPQFWPEDLDCTGKKIIVVGSGATAVTLLPKLADQAKRVTMLQRSPTYIVELPNRASRSWVDYLLPAAAALRFKRISWILYSRLTFLLFTAFPGIAKWALRRRTRRALPKHVSLDPHFIPRYNPWEQRLCVCPDGDFYKALHTGRADVATGVIKTVTATGIELASGQFLDADIIVTATGLKLQLAGGATIDVDGAPVRPHDKFIWRGSMLQDVPNATFVIGYTNASWTLGADATATMVVRLLKAMRDKNCTSVVPRVSDPDALVETNMLNLTSTYVTKAQDVLPKAATVEPWAPRSNYLSDNWTAKYGNLDGLEWVHDTYGNGKLANGKASNGKA</sequence>
<organism evidence="7 8">
    <name type="scientific">Epichloe bromicola</name>
    <dbReference type="NCBI Taxonomy" id="79588"/>
    <lineage>
        <taxon>Eukaryota</taxon>
        <taxon>Fungi</taxon>
        <taxon>Dikarya</taxon>
        <taxon>Ascomycota</taxon>
        <taxon>Pezizomycotina</taxon>
        <taxon>Sordariomycetes</taxon>
        <taxon>Hypocreomycetidae</taxon>
        <taxon>Hypocreales</taxon>
        <taxon>Clavicipitaceae</taxon>
        <taxon>Epichloe</taxon>
    </lineage>
</organism>
<keyword evidence="6" id="KW-1133">Transmembrane helix</keyword>
<gene>
    <name evidence="7" type="primary">g4585</name>
    <name evidence="7" type="ORF">EsDP_00004585</name>
</gene>
<protein>
    <recommendedName>
        <fullName evidence="9">Flavin-binding monooxygenase</fullName>
    </recommendedName>
</protein>
<keyword evidence="6" id="KW-0472">Membrane</keyword>
<keyword evidence="3" id="KW-0274">FAD</keyword>
<evidence type="ECO:0000256" key="5">
    <source>
        <dbReference type="ARBA" id="ARBA00023033"/>
    </source>
</evidence>
<evidence type="ECO:0000256" key="3">
    <source>
        <dbReference type="ARBA" id="ARBA00022827"/>
    </source>
</evidence>